<gene>
    <name evidence="1" type="ORF">ACFQ21_00610</name>
</gene>
<sequence>MKKILYNPIYFLQLFCIVSAIALLSACKDDEVELPVITEIRNYAASPNDTIVHTLNSDQWIVLIGKNLHEVSGIYFGGIPATVNGALTTDESIVVQIPSIPFQTVPRDKLNVVTVVNGSGSASVEIKITGNPIISHVRNYADSPNDTILNSVAPGQFINLVGFNLEGATSINFQGVDADLANVIYTDSSAIVKVPDDFSGGDASRANRITYTTRIGSSIYGIPIFDPAILEYYKDPLWTLLSGGIGNEKNWMIDFNAEGVSQKFAGPMWFSGDELRWSKECAKPGGNCWTYEPAWQTWMPGPKNYGTMTFKIKGVPVVPSVTVNQAGLADSKNGTFTGDYFLDVDKKTITFTGIVPLNMGWENAEWSKAYIITLTEDGMQLGFKHKSKTELELYNFILKE</sequence>
<dbReference type="InterPro" id="IPR013783">
    <property type="entry name" value="Ig-like_fold"/>
</dbReference>
<dbReference type="PROSITE" id="PS51257">
    <property type="entry name" value="PROKAR_LIPOPROTEIN"/>
    <property type="match status" value="1"/>
</dbReference>
<accession>A0ABW3JW80</accession>
<dbReference type="Proteomes" id="UP001597112">
    <property type="component" value="Unassembled WGS sequence"/>
</dbReference>
<proteinExistence type="predicted"/>
<organism evidence="1 2">
    <name type="scientific">Ohtaekwangia kribbensis</name>
    <dbReference type="NCBI Taxonomy" id="688913"/>
    <lineage>
        <taxon>Bacteria</taxon>
        <taxon>Pseudomonadati</taxon>
        <taxon>Bacteroidota</taxon>
        <taxon>Cytophagia</taxon>
        <taxon>Cytophagales</taxon>
        <taxon>Fulvivirgaceae</taxon>
        <taxon>Ohtaekwangia</taxon>
    </lineage>
</organism>
<protein>
    <recommendedName>
        <fullName evidence="3">Surface glycan-binding protein B xyloglucan binding domain-containing protein</fullName>
    </recommendedName>
</protein>
<dbReference type="Gene3D" id="2.60.40.10">
    <property type="entry name" value="Immunoglobulins"/>
    <property type="match status" value="2"/>
</dbReference>
<evidence type="ECO:0000313" key="2">
    <source>
        <dbReference type="Proteomes" id="UP001597112"/>
    </source>
</evidence>
<dbReference type="RefSeq" id="WP_377573339.1">
    <property type="nucleotide sequence ID" value="NZ_JBHTKA010000001.1"/>
</dbReference>
<reference evidence="2" key="1">
    <citation type="journal article" date="2019" name="Int. J. Syst. Evol. Microbiol.">
        <title>The Global Catalogue of Microorganisms (GCM) 10K type strain sequencing project: providing services to taxonomists for standard genome sequencing and annotation.</title>
        <authorList>
            <consortium name="The Broad Institute Genomics Platform"/>
            <consortium name="The Broad Institute Genome Sequencing Center for Infectious Disease"/>
            <person name="Wu L."/>
            <person name="Ma J."/>
        </authorList>
    </citation>
    <scope>NUCLEOTIDE SEQUENCE [LARGE SCALE GENOMIC DNA]</scope>
    <source>
        <strain evidence="2">CCUG 58938</strain>
    </source>
</reference>
<evidence type="ECO:0000313" key="1">
    <source>
        <dbReference type="EMBL" id="MFD0997779.1"/>
    </source>
</evidence>
<comment type="caution">
    <text evidence="1">The sequence shown here is derived from an EMBL/GenBank/DDBJ whole genome shotgun (WGS) entry which is preliminary data.</text>
</comment>
<name>A0ABW3JW80_9BACT</name>
<dbReference type="EMBL" id="JBHTKA010000001">
    <property type="protein sequence ID" value="MFD0997779.1"/>
    <property type="molecule type" value="Genomic_DNA"/>
</dbReference>
<keyword evidence="2" id="KW-1185">Reference proteome</keyword>
<evidence type="ECO:0008006" key="3">
    <source>
        <dbReference type="Google" id="ProtNLM"/>
    </source>
</evidence>